<keyword evidence="2" id="KW-1185">Reference proteome</keyword>
<organism evidence="1 2">
    <name type="scientific">Sorghum bicolor</name>
    <name type="common">Sorghum</name>
    <name type="synonym">Sorghum vulgare</name>
    <dbReference type="NCBI Taxonomy" id="4558"/>
    <lineage>
        <taxon>Eukaryota</taxon>
        <taxon>Viridiplantae</taxon>
        <taxon>Streptophyta</taxon>
        <taxon>Embryophyta</taxon>
        <taxon>Tracheophyta</taxon>
        <taxon>Spermatophyta</taxon>
        <taxon>Magnoliopsida</taxon>
        <taxon>Liliopsida</taxon>
        <taxon>Poales</taxon>
        <taxon>Poaceae</taxon>
        <taxon>PACMAD clade</taxon>
        <taxon>Panicoideae</taxon>
        <taxon>Andropogonodae</taxon>
        <taxon>Andropogoneae</taxon>
        <taxon>Sorghinae</taxon>
        <taxon>Sorghum</taxon>
    </lineage>
</organism>
<dbReference type="AlphaFoldDB" id="A0A1W0VVH9"/>
<dbReference type="Gramene" id="OQU86149">
    <property type="protein sequence ID" value="OQU86149"/>
    <property type="gene ID" value="SORBI_3003G031750"/>
</dbReference>
<evidence type="ECO:0000313" key="1">
    <source>
        <dbReference type="EMBL" id="OQU86149.1"/>
    </source>
</evidence>
<gene>
    <name evidence="1" type="ORF">SORBI_3003G031750</name>
</gene>
<dbReference type="SUPFAM" id="SSF81383">
    <property type="entry name" value="F-box domain"/>
    <property type="match status" value="1"/>
</dbReference>
<proteinExistence type="predicted"/>
<dbReference type="InParanoid" id="A0A1W0VVH9"/>
<dbReference type="OMA" id="ELPVCGR"/>
<dbReference type="InterPro" id="IPR055312">
    <property type="entry name" value="FBL15-like"/>
</dbReference>
<reference evidence="2" key="2">
    <citation type="journal article" date="2018" name="Plant J.">
        <title>The Sorghum bicolor reference genome: improved assembly, gene annotations, a transcriptome atlas, and signatures of genome organization.</title>
        <authorList>
            <person name="McCormick R.F."/>
            <person name="Truong S.K."/>
            <person name="Sreedasyam A."/>
            <person name="Jenkins J."/>
            <person name="Shu S."/>
            <person name="Sims D."/>
            <person name="Kennedy M."/>
            <person name="Amirebrahimi M."/>
            <person name="Weers B.D."/>
            <person name="McKinley B."/>
            <person name="Mattison A."/>
            <person name="Morishige D.T."/>
            <person name="Grimwood J."/>
            <person name="Schmutz J."/>
            <person name="Mullet J.E."/>
        </authorList>
    </citation>
    <scope>NUCLEOTIDE SEQUENCE [LARGE SCALE GENOMIC DNA]</scope>
    <source>
        <strain evidence="2">cv. BTx623</strain>
    </source>
</reference>
<dbReference type="Proteomes" id="UP000000768">
    <property type="component" value="Chromosome 3"/>
</dbReference>
<dbReference type="EMBL" id="CM000762">
    <property type="protein sequence ID" value="OQU86149.1"/>
    <property type="molecule type" value="Genomic_DNA"/>
</dbReference>
<evidence type="ECO:0000313" key="2">
    <source>
        <dbReference type="Proteomes" id="UP000000768"/>
    </source>
</evidence>
<name>A0A1W0VVH9_SORBI</name>
<protein>
    <recommendedName>
        <fullName evidence="3">F-box domain-containing protein</fullName>
    </recommendedName>
</protein>
<dbReference type="PANTHER" id="PTHR34709">
    <property type="entry name" value="OS10G0396666 PROTEIN"/>
    <property type="match status" value="1"/>
</dbReference>
<sequence length="116" mass="12307">MPLPSEDSISGLSDELLQEILVRLGSARAAAGTSVLSRRWRHVWADVPKLILDGGPNAPPSSPPASFLDVALDAHAAPTVQRLLVPQGLGWSSSLLPVELPVCGRAKRSTLQLREA</sequence>
<reference evidence="1 2" key="1">
    <citation type="journal article" date="2009" name="Nature">
        <title>The Sorghum bicolor genome and the diversification of grasses.</title>
        <authorList>
            <person name="Paterson A.H."/>
            <person name="Bowers J.E."/>
            <person name="Bruggmann R."/>
            <person name="Dubchak I."/>
            <person name="Grimwood J."/>
            <person name="Gundlach H."/>
            <person name="Haberer G."/>
            <person name="Hellsten U."/>
            <person name="Mitros T."/>
            <person name="Poliakov A."/>
            <person name="Schmutz J."/>
            <person name="Spannagl M."/>
            <person name="Tang H."/>
            <person name="Wang X."/>
            <person name="Wicker T."/>
            <person name="Bharti A.K."/>
            <person name="Chapman J."/>
            <person name="Feltus F.A."/>
            <person name="Gowik U."/>
            <person name="Grigoriev I.V."/>
            <person name="Lyons E."/>
            <person name="Maher C.A."/>
            <person name="Martis M."/>
            <person name="Narechania A."/>
            <person name="Otillar R.P."/>
            <person name="Penning B.W."/>
            <person name="Salamov A.A."/>
            <person name="Wang Y."/>
            <person name="Zhang L."/>
            <person name="Carpita N.C."/>
            <person name="Freeling M."/>
            <person name="Gingle A.R."/>
            <person name="Hash C.T."/>
            <person name="Keller B."/>
            <person name="Klein P."/>
            <person name="Kresovich S."/>
            <person name="McCann M.C."/>
            <person name="Ming R."/>
            <person name="Peterson D.G."/>
            <person name="Mehboob-ur-Rahman"/>
            <person name="Ware D."/>
            <person name="Westhoff P."/>
            <person name="Mayer K.F."/>
            <person name="Messing J."/>
            <person name="Rokhsar D.S."/>
        </authorList>
    </citation>
    <scope>NUCLEOTIDE SEQUENCE [LARGE SCALE GENOMIC DNA]</scope>
    <source>
        <strain evidence="2">cv. BTx623</strain>
    </source>
</reference>
<dbReference type="InterPro" id="IPR036047">
    <property type="entry name" value="F-box-like_dom_sf"/>
</dbReference>
<dbReference type="PANTHER" id="PTHR34709:SF68">
    <property type="entry name" value="OS07G0550432 PROTEIN"/>
    <property type="match status" value="1"/>
</dbReference>
<accession>A0A1W0VVH9</accession>
<evidence type="ECO:0008006" key="3">
    <source>
        <dbReference type="Google" id="ProtNLM"/>
    </source>
</evidence>